<name>A0A921PZB3_SORBI</name>
<dbReference type="EMBL" id="CM027689">
    <property type="protein sequence ID" value="KAG0512958.1"/>
    <property type="molecule type" value="Genomic_DNA"/>
</dbReference>
<accession>A0A921PZB3</accession>
<reference evidence="1" key="1">
    <citation type="journal article" date="2019" name="BMC Genomics">
        <title>A new reference genome for Sorghum bicolor reveals high levels of sequence similarity between sweet and grain genotypes: implications for the genetics of sugar metabolism.</title>
        <authorList>
            <person name="Cooper E.A."/>
            <person name="Brenton Z.W."/>
            <person name="Flinn B.S."/>
            <person name="Jenkins J."/>
            <person name="Shu S."/>
            <person name="Flowers D."/>
            <person name="Luo F."/>
            <person name="Wang Y."/>
            <person name="Xia P."/>
            <person name="Barry K."/>
            <person name="Daum C."/>
            <person name="Lipzen A."/>
            <person name="Yoshinaga Y."/>
            <person name="Schmutz J."/>
            <person name="Saski C."/>
            <person name="Vermerris W."/>
            <person name="Kresovich S."/>
        </authorList>
    </citation>
    <scope>NUCLEOTIDE SEQUENCE</scope>
</reference>
<organism evidence="1 2">
    <name type="scientific">Sorghum bicolor</name>
    <name type="common">Sorghum</name>
    <name type="synonym">Sorghum vulgare</name>
    <dbReference type="NCBI Taxonomy" id="4558"/>
    <lineage>
        <taxon>Eukaryota</taxon>
        <taxon>Viridiplantae</taxon>
        <taxon>Streptophyta</taxon>
        <taxon>Embryophyta</taxon>
        <taxon>Tracheophyta</taxon>
        <taxon>Spermatophyta</taxon>
        <taxon>Magnoliopsida</taxon>
        <taxon>Liliopsida</taxon>
        <taxon>Poales</taxon>
        <taxon>Poaceae</taxon>
        <taxon>PACMAD clade</taxon>
        <taxon>Panicoideae</taxon>
        <taxon>Andropogonodae</taxon>
        <taxon>Andropogoneae</taxon>
        <taxon>Sorghinae</taxon>
        <taxon>Sorghum</taxon>
    </lineage>
</organism>
<proteinExistence type="predicted"/>
<dbReference type="AlphaFoldDB" id="A0A921PZB3"/>
<reference evidence="1" key="2">
    <citation type="submission" date="2020-10" db="EMBL/GenBank/DDBJ databases">
        <authorList>
            <person name="Cooper E.A."/>
            <person name="Brenton Z.W."/>
            <person name="Flinn B.S."/>
            <person name="Jenkins J."/>
            <person name="Shu S."/>
            <person name="Flowers D."/>
            <person name="Luo F."/>
            <person name="Wang Y."/>
            <person name="Xia P."/>
            <person name="Barry K."/>
            <person name="Daum C."/>
            <person name="Lipzen A."/>
            <person name="Yoshinaga Y."/>
            <person name="Schmutz J."/>
            <person name="Saski C."/>
            <person name="Vermerris W."/>
            <person name="Kresovich S."/>
        </authorList>
    </citation>
    <scope>NUCLEOTIDE SEQUENCE</scope>
</reference>
<gene>
    <name evidence="1" type="ORF">BDA96_10G059800</name>
</gene>
<protein>
    <submittedName>
        <fullName evidence="1">Uncharacterized protein</fullName>
    </submittedName>
</protein>
<evidence type="ECO:0000313" key="2">
    <source>
        <dbReference type="Proteomes" id="UP000807115"/>
    </source>
</evidence>
<comment type="caution">
    <text evidence="1">The sequence shown here is derived from an EMBL/GenBank/DDBJ whole genome shotgun (WGS) entry which is preliminary data.</text>
</comment>
<sequence length="59" mass="6713">MARSSQTSKLYRINHEFALGSQAPARARPKFFAWLLVQEQISRSRLIRLAEGTHNATLS</sequence>
<dbReference type="Proteomes" id="UP000807115">
    <property type="component" value="Chromosome 10"/>
</dbReference>
<evidence type="ECO:0000313" key="1">
    <source>
        <dbReference type="EMBL" id="KAG0512958.1"/>
    </source>
</evidence>